<organism evidence="1 3">
    <name type="scientific">Bacillus glycinifermentans</name>
    <dbReference type="NCBI Taxonomy" id="1664069"/>
    <lineage>
        <taxon>Bacteria</taxon>
        <taxon>Bacillati</taxon>
        <taxon>Bacillota</taxon>
        <taxon>Bacilli</taxon>
        <taxon>Bacillales</taxon>
        <taxon>Bacillaceae</taxon>
        <taxon>Bacillus</taxon>
    </lineage>
</organism>
<dbReference type="RefSeq" id="WP_048354551.1">
    <property type="nucleotide sequence ID" value="NZ_JARRTL010000027.1"/>
</dbReference>
<dbReference type="Proteomes" id="UP001341297">
    <property type="component" value="Unassembled WGS sequence"/>
</dbReference>
<accession>A0A0T6BIC8</accession>
<reference evidence="1 3" key="1">
    <citation type="journal article" date="2015" name="Int. J. Syst. Evol. Microbiol.">
        <title>Bacillus glycinifermentans sp. nov., isolated from fermented soybean paste.</title>
        <authorList>
            <person name="Kim S.J."/>
            <person name="Dunlap C.A."/>
            <person name="Kwon S.W."/>
            <person name="Rooney A.P."/>
        </authorList>
    </citation>
    <scope>NUCLEOTIDE SEQUENCE [LARGE SCALE GENOMIC DNA]</scope>
    <source>
        <strain evidence="1 3">GO-13</strain>
    </source>
</reference>
<reference evidence="2 4" key="3">
    <citation type="submission" date="2023-03" db="EMBL/GenBank/DDBJ databases">
        <title>Agriculturally important microbes genome sequencing.</title>
        <authorList>
            <person name="Dunlap C."/>
        </authorList>
    </citation>
    <scope>NUCLEOTIDE SEQUENCE [LARGE SCALE GENOMIC DNA]</scope>
    <source>
        <strain evidence="2 4">CBP-3203</strain>
    </source>
</reference>
<comment type="caution">
    <text evidence="1">The sequence shown here is derived from an EMBL/GenBank/DDBJ whole genome shotgun (WGS) entry which is preliminary data.</text>
</comment>
<evidence type="ECO:0000313" key="1">
    <source>
        <dbReference type="EMBL" id="KRT87110.1"/>
    </source>
</evidence>
<reference evidence="1" key="2">
    <citation type="submission" date="2015-10" db="EMBL/GenBank/DDBJ databases">
        <authorList>
            <person name="Gilbert D.G."/>
        </authorList>
    </citation>
    <scope>NUCLEOTIDE SEQUENCE</scope>
    <source>
        <strain evidence="1">GO-13</strain>
    </source>
</reference>
<sequence>MIQDFTITKIIKGILQENRIDCDVENGADVLNSCMAYRPFENKIVFNNHKLNATHHRSFKDMDVVDFVRIIAYHEIGHIIDFRTNSDLTRSRVCFEKSAWDEGLKLIPSELKDGYIQVREKHMEKINLSMG</sequence>
<dbReference type="EMBL" id="LECW02000082">
    <property type="protein sequence ID" value="KRT87110.1"/>
    <property type="molecule type" value="Genomic_DNA"/>
</dbReference>
<evidence type="ECO:0000313" key="3">
    <source>
        <dbReference type="Proteomes" id="UP000036168"/>
    </source>
</evidence>
<dbReference type="OrthoDB" id="2965969at2"/>
<gene>
    <name evidence="1" type="ORF">AB447_209080</name>
    <name evidence="2" type="ORF">P8828_20610</name>
</gene>
<dbReference type="EMBL" id="JARRTL010000027">
    <property type="protein sequence ID" value="MEC0487159.1"/>
    <property type="molecule type" value="Genomic_DNA"/>
</dbReference>
<keyword evidence="4" id="KW-1185">Reference proteome</keyword>
<evidence type="ECO:0000313" key="4">
    <source>
        <dbReference type="Proteomes" id="UP001341297"/>
    </source>
</evidence>
<name>A0A0T6BIC8_9BACI</name>
<evidence type="ECO:0000313" key="2">
    <source>
        <dbReference type="EMBL" id="MEC0487159.1"/>
    </source>
</evidence>
<protein>
    <submittedName>
        <fullName evidence="1">Uncharacterized protein</fullName>
    </submittedName>
</protein>
<proteinExistence type="predicted"/>
<dbReference type="AlphaFoldDB" id="A0A0T6BIC8"/>
<dbReference type="Proteomes" id="UP000036168">
    <property type="component" value="Unassembled WGS sequence"/>
</dbReference>